<reference evidence="2" key="1">
    <citation type="journal article" date="2019" name="Nat. Commun.">
        <title>The genome of broomcorn millet.</title>
        <authorList>
            <person name="Zou C."/>
            <person name="Miki D."/>
            <person name="Li D."/>
            <person name="Tang Q."/>
            <person name="Xiao L."/>
            <person name="Rajput S."/>
            <person name="Deng P."/>
            <person name="Jia W."/>
            <person name="Huang R."/>
            <person name="Zhang M."/>
            <person name="Sun Y."/>
            <person name="Hu J."/>
            <person name="Fu X."/>
            <person name="Schnable P.S."/>
            <person name="Li F."/>
            <person name="Zhang H."/>
            <person name="Feng B."/>
            <person name="Zhu X."/>
            <person name="Liu R."/>
            <person name="Schnable J.C."/>
            <person name="Zhu J.-K."/>
            <person name="Zhang H."/>
        </authorList>
    </citation>
    <scope>NUCLEOTIDE SEQUENCE [LARGE SCALE GENOMIC DNA]</scope>
</reference>
<name>A0A3L6TFZ6_PANMI</name>
<proteinExistence type="predicted"/>
<comment type="caution">
    <text evidence="1">The sequence shown here is derived from an EMBL/GenBank/DDBJ whole genome shotgun (WGS) entry which is preliminary data.</text>
</comment>
<accession>A0A3L6TFZ6</accession>
<keyword evidence="2" id="KW-1185">Reference proteome</keyword>
<gene>
    <name evidence="1" type="ORF">C2845_PM01G13060</name>
</gene>
<sequence length="201" mass="22430">MEAATKFPVSSADEPLGVLQHALEVRVRRTWASSLRHGAGGFQVPAFQARPHQPDEDDRIPRPFYLDCMCSIQRPKMNKGWTRAPAVMPTCGMGADVLIGVSTTMAGTDLLDRSFVAGSRQWHRPSYPRDHVARRGFAALCLFCAAVMDWHTLAPKAQARLPHRPGRCPRRGSVRQLNFTNAPSAMPFGFMKERLEFQDAD</sequence>
<dbReference type="AlphaFoldDB" id="A0A3L6TFZ6"/>
<evidence type="ECO:0000313" key="1">
    <source>
        <dbReference type="EMBL" id="RLN39247.1"/>
    </source>
</evidence>
<dbReference type="EMBL" id="PQIB02000001">
    <property type="protein sequence ID" value="RLN39247.1"/>
    <property type="molecule type" value="Genomic_DNA"/>
</dbReference>
<evidence type="ECO:0000313" key="2">
    <source>
        <dbReference type="Proteomes" id="UP000275267"/>
    </source>
</evidence>
<dbReference type="Proteomes" id="UP000275267">
    <property type="component" value="Unassembled WGS sequence"/>
</dbReference>
<organism evidence="1 2">
    <name type="scientific">Panicum miliaceum</name>
    <name type="common">Proso millet</name>
    <name type="synonym">Broomcorn millet</name>
    <dbReference type="NCBI Taxonomy" id="4540"/>
    <lineage>
        <taxon>Eukaryota</taxon>
        <taxon>Viridiplantae</taxon>
        <taxon>Streptophyta</taxon>
        <taxon>Embryophyta</taxon>
        <taxon>Tracheophyta</taxon>
        <taxon>Spermatophyta</taxon>
        <taxon>Magnoliopsida</taxon>
        <taxon>Liliopsida</taxon>
        <taxon>Poales</taxon>
        <taxon>Poaceae</taxon>
        <taxon>PACMAD clade</taxon>
        <taxon>Panicoideae</taxon>
        <taxon>Panicodae</taxon>
        <taxon>Paniceae</taxon>
        <taxon>Panicinae</taxon>
        <taxon>Panicum</taxon>
        <taxon>Panicum sect. Panicum</taxon>
    </lineage>
</organism>
<protein>
    <submittedName>
        <fullName evidence="1">Pathogenesis-related protein 1-like</fullName>
    </submittedName>
</protein>